<dbReference type="EMBL" id="CAKLPY010000008">
    <property type="protein sequence ID" value="CAH0997962.1"/>
    <property type="molecule type" value="Genomic_DNA"/>
</dbReference>
<dbReference type="Proteomes" id="UP000837932">
    <property type="component" value="Unassembled WGS sequence"/>
</dbReference>
<evidence type="ECO:0000313" key="4">
    <source>
        <dbReference type="Proteomes" id="UP000837932"/>
    </source>
</evidence>
<dbReference type="PANTHER" id="PTHR46268:SF6">
    <property type="entry name" value="UNIVERSAL STRESS PROTEIN UP12"/>
    <property type="match status" value="1"/>
</dbReference>
<reference evidence="3" key="1">
    <citation type="submission" date="2021-12" db="EMBL/GenBank/DDBJ databases">
        <authorList>
            <person name="Rodrigo-Torres L."/>
            <person name="Arahal R. D."/>
            <person name="Lucena T."/>
        </authorList>
    </citation>
    <scope>NUCLEOTIDE SEQUENCE</scope>
    <source>
        <strain evidence="3">CECT 8858</strain>
    </source>
</reference>
<dbReference type="InterPro" id="IPR006016">
    <property type="entry name" value="UspA"/>
</dbReference>
<organism evidence="3 4">
    <name type="scientific">Emticicia aquatica</name>
    <dbReference type="NCBI Taxonomy" id="1681835"/>
    <lineage>
        <taxon>Bacteria</taxon>
        <taxon>Pseudomonadati</taxon>
        <taxon>Bacteroidota</taxon>
        <taxon>Cytophagia</taxon>
        <taxon>Cytophagales</taxon>
        <taxon>Leadbetterellaceae</taxon>
        <taxon>Emticicia</taxon>
    </lineage>
</organism>
<evidence type="ECO:0000256" key="1">
    <source>
        <dbReference type="ARBA" id="ARBA00008791"/>
    </source>
</evidence>
<comment type="caution">
    <text evidence="3">The sequence shown here is derived from an EMBL/GenBank/DDBJ whole genome shotgun (WGS) entry which is preliminary data.</text>
</comment>
<dbReference type="InterPro" id="IPR006015">
    <property type="entry name" value="Universal_stress_UspA"/>
</dbReference>
<accession>A0ABM9AV87</accession>
<dbReference type="InterPro" id="IPR014729">
    <property type="entry name" value="Rossmann-like_a/b/a_fold"/>
</dbReference>
<gene>
    <name evidence="3" type="ORF">EMA8858_04097</name>
</gene>
<dbReference type="PANTHER" id="PTHR46268">
    <property type="entry name" value="STRESS RESPONSE PROTEIN NHAX"/>
    <property type="match status" value="1"/>
</dbReference>
<feature type="domain" description="UspA" evidence="2">
    <location>
        <begin position="1"/>
        <end position="146"/>
    </location>
</feature>
<sequence>MKTILFPTDFSDNAVHASQYAGMLARRFDAKVILLHVYTITVPVVSEFQLTYDTENSILQRRKEAEVSLQFFTERFIENTNLPPEQITQMVEYGLVSDVIITTAKAMNISLIVMGTSGATNMLERWLGTNAESVMQSAKSAVWIIPETAPLNAPLTIMYAADFKEDEVEATNKILEFAKPLGASCTVIHIHDYFELNIDISVKEKVEALNQIFENEDVTFKGLKRKEILKGLETYINTHKPDVLALAVHEKSFFSKMFDSSITQHFVLEAKIPMLFFKN</sequence>
<dbReference type="SUPFAM" id="SSF52402">
    <property type="entry name" value="Adenine nucleotide alpha hydrolases-like"/>
    <property type="match status" value="2"/>
</dbReference>
<name>A0ABM9AV87_9BACT</name>
<dbReference type="CDD" id="cd00293">
    <property type="entry name" value="USP-like"/>
    <property type="match status" value="2"/>
</dbReference>
<evidence type="ECO:0000313" key="3">
    <source>
        <dbReference type="EMBL" id="CAH0997962.1"/>
    </source>
</evidence>
<dbReference type="PRINTS" id="PR01438">
    <property type="entry name" value="UNVRSLSTRESS"/>
</dbReference>
<comment type="similarity">
    <text evidence="1">Belongs to the universal stress protein A family.</text>
</comment>
<dbReference type="RefSeq" id="WP_238808770.1">
    <property type="nucleotide sequence ID" value="NZ_CAKLPY010000008.1"/>
</dbReference>
<evidence type="ECO:0000259" key="2">
    <source>
        <dbReference type="Pfam" id="PF00582"/>
    </source>
</evidence>
<keyword evidence="4" id="KW-1185">Reference proteome</keyword>
<dbReference type="Pfam" id="PF00582">
    <property type="entry name" value="Usp"/>
    <property type="match status" value="1"/>
</dbReference>
<protein>
    <recommendedName>
        <fullName evidence="2">UspA domain-containing protein</fullName>
    </recommendedName>
</protein>
<dbReference type="Gene3D" id="3.40.50.620">
    <property type="entry name" value="HUPs"/>
    <property type="match status" value="2"/>
</dbReference>
<proteinExistence type="inferred from homology"/>